<protein>
    <submittedName>
        <fullName evidence="1">Uncharacterized protein</fullName>
    </submittedName>
</protein>
<feature type="non-terminal residue" evidence="1">
    <location>
        <position position="1"/>
    </location>
</feature>
<comment type="caution">
    <text evidence="1">The sequence shown here is derived from an EMBL/GenBank/DDBJ whole genome shotgun (WGS) entry which is preliminary data.</text>
</comment>
<keyword evidence="2" id="KW-1185">Reference proteome</keyword>
<sequence length="68" mass="7214">ETGDEEVVLAVVPAAGYDEGLLRKALPAIIDAAALPDRVEPLDAFPRSGRADKLDRAGRVPRLLRHGG</sequence>
<gene>
    <name evidence="1" type="ORF">CA984_41150</name>
</gene>
<dbReference type="Proteomes" id="UP000194761">
    <property type="component" value="Unassembled WGS sequence"/>
</dbReference>
<evidence type="ECO:0000313" key="2">
    <source>
        <dbReference type="Proteomes" id="UP000194761"/>
    </source>
</evidence>
<dbReference type="EMBL" id="NGFP01000356">
    <property type="protein sequence ID" value="OUC82569.1"/>
    <property type="molecule type" value="Genomic_DNA"/>
</dbReference>
<proteinExistence type="predicted"/>
<reference evidence="1 2" key="1">
    <citation type="submission" date="2017-05" db="EMBL/GenBank/DDBJ databases">
        <title>Biotechnological potential of actinobacteria isolated from South African environments.</title>
        <authorList>
            <person name="Le Roes-Hill M."/>
            <person name="Prins A."/>
            <person name="Durrell K.A."/>
        </authorList>
    </citation>
    <scope>NUCLEOTIDE SEQUENCE [LARGE SCALE GENOMIC DNA]</scope>
    <source>
        <strain evidence="1">M26</strain>
    </source>
</reference>
<accession>A0A2C9ZLX8</accession>
<dbReference type="AlphaFoldDB" id="A0A2C9ZLX8"/>
<organism evidence="1 2">
    <name type="scientific">Streptosporangium minutum</name>
    <dbReference type="NCBI Taxonomy" id="569862"/>
    <lineage>
        <taxon>Bacteria</taxon>
        <taxon>Bacillati</taxon>
        <taxon>Actinomycetota</taxon>
        <taxon>Actinomycetes</taxon>
        <taxon>Streptosporangiales</taxon>
        <taxon>Streptosporangiaceae</taxon>
        <taxon>Streptosporangium</taxon>
    </lineage>
</organism>
<name>A0A2C9ZLX8_9ACTN</name>
<evidence type="ECO:0000313" key="1">
    <source>
        <dbReference type="EMBL" id="OUC82569.1"/>
    </source>
</evidence>